<evidence type="ECO:0000256" key="1">
    <source>
        <dbReference type="ARBA" id="ARBA00022741"/>
    </source>
</evidence>
<evidence type="ECO:0000259" key="4">
    <source>
        <dbReference type="Pfam" id="PF06414"/>
    </source>
</evidence>
<evidence type="ECO:0000259" key="5">
    <source>
        <dbReference type="Pfam" id="PF18790"/>
    </source>
</evidence>
<evidence type="ECO:0000256" key="3">
    <source>
        <dbReference type="SAM" id="MobiDB-lite"/>
    </source>
</evidence>
<dbReference type="AlphaFoldDB" id="A0A454TLP2"/>
<gene>
    <name evidence="6" type="ORF">EGA29_19830</name>
</gene>
<evidence type="ECO:0000313" key="6">
    <source>
        <dbReference type="EMBL" id="RNM03025.1"/>
    </source>
</evidence>
<dbReference type="SUPFAM" id="SSF52540">
    <property type="entry name" value="P-loop containing nucleoside triphosphate hydrolases"/>
    <property type="match status" value="1"/>
</dbReference>
<feature type="compositionally biased region" description="Basic and acidic residues" evidence="3">
    <location>
        <begin position="263"/>
        <end position="280"/>
    </location>
</feature>
<feature type="domain" description="KfrB" evidence="5">
    <location>
        <begin position="321"/>
        <end position="364"/>
    </location>
</feature>
<feature type="compositionally biased region" description="Polar residues" evidence="3">
    <location>
        <begin position="372"/>
        <end position="382"/>
    </location>
</feature>
<sequence length="401" mass="44410">MEVQRHAIEATTQDPGRIISEYRQDPRSFDGRYVAADLFKEMFAEYRESAESRNRYNNAVHNSAAVLASALYGENLSAPREEGRGTVYLLSGSPGAGKTSMVLKQNVLPADALMVYEGQLSNFDTSREKIERAIAAGARPHIIVVHARSEEALDNTLRRYYEEGRGSSIATIAQIQGGLPDSIQQLATQFGNALMLDIIDVRDRANPVHLRGFDNIDVLRSEGTNEHIKQRLQARIDELRDGNRISDGAYRQAAGQAPGQRVNVDRERDPRHPGNERERVSAQGSRESAVLSADGASSVRGVQRQQSALRITDSKLAQGKVAGQVIEITDTHVLVQTGRNDAVRFARSELSGAVRNGQRIELEFKAADQQHAHQQSKQSVDQSRQREIQQVRSHKQGFDGP</sequence>
<dbReference type="EMBL" id="RJTL01000038">
    <property type="protein sequence ID" value="RNM03025.1"/>
    <property type="molecule type" value="Genomic_DNA"/>
</dbReference>
<evidence type="ECO:0000256" key="2">
    <source>
        <dbReference type="ARBA" id="ARBA00022840"/>
    </source>
</evidence>
<accession>A0A454TLP2</accession>
<dbReference type="Gene3D" id="3.40.50.300">
    <property type="entry name" value="P-loop containing nucleotide triphosphate hydrolases"/>
    <property type="match status" value="1"/>
</dbReference>
<dbReference type="Proteomes" id="UP000271222">
    <property type="component" value="Unassembled WGS sequence"/>
</dbReference>
<feature type="region of interest" description="Disordered" evidence="3">
    <location>
        <begin position="251"/>
        <end position="299"/>
    </location>
</feature>
<keyword evidence="2" id="KW-0067">ATP-binding</keyword>
<feature type="region of interest" description="Disordered" evidence="3">
    <location>
        <begin position="367"/>
        <end position="401"/>
    </location>
</feature>
<protein>
    <submittedName>
        <fullName evidence="6">Uncharacterized protein</fullName>
    </submittedName>
</protein>
<name>A0A454TLP2_9RALS</name>
<evidence type="ECO:0000313" key="7">
    <source>
        <dbReference type="Proteomes" id="UP000271222"/>
    </source>
</evidence>
<dbReference type="InterPro" id="IPR040782">
    <property type="entry name" value="KfrB"/>
</dbReference>
<dbReference type="Pfam" id="PF06414">
    <property type="entry name" value="Zeta_toxin"/>
    <property type="match status" value="1"/>
</dbReference>
<dbReference type="InterPro" id="IPR027417">
    <property type="entry name" value="P-loop_NTPase"/>
</dbReference>
<dbReference type="InterPro" id="IPR010488">
    <property type="entry name" value="Zeta_toxin_domain"/>
</dbReference>
<comment type="caution">
    <text evidence="6">The sequence shown here is derived from an EMBL/GenBank/DDBJ whole genome shotgun (WGS) entry which is preliminary data.</text>
</comment>
<dbReference type="Pfam" id="PF18790">
    <property type="entry name" value="KfrB"/>
    <property type="match status" value="1"/>
</dbReference>
<feature type="domain" description="Zeta toxin" evidence="4">
    <location>
        <begin position="114"/>
        <end position="206"/>
    </location>
</feature>
<proteinExistence type="predicted"/>
<dbReference type="GO" id="GO:0016301">
    <property type="term" value="F:kinase activity"/>
    <property type="evidence" value="ECO:0007669"/>
    <property type="project" value="InterPro"/>
</dbReference>
<organism evidence="6 7">
    <name type="scientific">Ralstonia pseudosolanacearum</name>
    <dbReference type="NCBI Taxonomy" id="1310165"/>
    <lineage>
        <taxon>Bacteria</taxon>
        <taxon>Pseudomonadati</taxon>
        <taxon>Pseudomonadota</taxon>
        <taxon>Betaproteobacteria</taxon>
        <taxon>Burkholderiales</taxon>
        <taxon>Burkholderiaceae</taxon>
        <taxon>Ralstonia</taxon>
        <taxon>Ralstonia solanacearum species complex</taxon>
    </lineage>
</organism>
<dbReference type="GO" id="GO:0005524">
    <property type="term" value="F:ATP binding"/>
    <property type="evidence" value="ECO:0007669"/>
    <property type="project" value="UniProtKB-KW"/>
</dbReference>
<reference evidence="6 7" key="1">
    <citation type="submission" date="2018-10" db="EMBL/GenBank/DDBJ databases">
        <title>Draft Genome Sequence of Ralstonia pseudosolanacearum (R. solanacearum phylotype I) Strain Tg03 Isolated from Luffa cylindrica in China.</title>
        <authorList>
            <person name="Yuan G.-Q."/>
            <person name="Li Q.-Q."/>
            <person name="Zhang Y.-W."/>
        </authorList>
    </citation>
    <scope>NUCLEOTIDE SEQUENCE [LARGE SCALE GENOMIC DNA]</scope>
    <source>
        <strain evidence="6 7">Tg03</strain>
    </source>
</reference>
<keyword evidence="1" id="KW-0547">Nucleotide-binding</keyword>